<dbReference type="EMBL" id="ANJA01002865">
    <property type="protein sequence ID" value="ETO67651.1"/>
    <property type="molecule type" value="Genomic_DNA"/>
</dbReference>
<name>A0A080ZLZ0_PHYNI</name>
<keyword evidence="1" id="KW-0812">Transmembrane</keyword>
<accession>A0A080ZLZ0</accession>
<feature type="transmembrane region" description="Helical" evidence="1">
    <location>
        <begin position="12"/>
        <end position="30"/>
    </location>
</feature>
<evidence type="ECO:0000313" key="3">
    <source>
        <dbReference type="Proteomes" id="UP000028582"/>
    </source>
</evidence>
<organism evidence="2 3">
    <name type="scientific">Phytophthora nicotianae P1976</name>
    <dbReference type="NCBI Taxonomy" id="1317066"/>
    <lineage>
        <taxon>Eukaryota</taxon>
        <taxon>Sar</taxon>
        <taxon>Stramenopiles</taxon>
        <taxon>Oomycota</taxon>
        <taxon>Peronosporomycetes</taxon>
        <taxon>Peronosporales</taxon>
        <taxon>Peronosporaceae</taxon>
        <taxon>Phytophthora</taxon>
    </lineage>
</organism>
<evidence type="ECO:0000313" key="2">
    <source>
        <dbReference type="EMBL" id="ETO67651.1"/>
    </source>
</evidence>
<keyword evidence="1" id="KW-0472">Membrane</keyword>
<comment type="caution">
    <text evidence="2">The sequence shown here is derived from an EMBL/GenBank/DDBJ whole genome shotgun (WGS) entry which is preliminary data.</text>
</comment>
<dbReference type="Proteomes" id="UP000028582">
    <property type="component" value="Unassembled WGS sequence"/>
</dbReference>
<keyword evidence="1" id="KW-1133">Transmembrane helix</keyword>
<protein>
    <submittedName>
        <fullName evidence="2">Uncharacterized protein</fullName>
    </submittedName>
</protein>
<dbReference type="AlphaFoldDB" id="A0A080ZLZ0"/>
<sequence length="80" mass="9150">MTQFWDLGKVVTFRLIANLGSLHYLVPVYLKFVKFALFRKSTEKRQNILPAVLALGMTRNSSVIKLNVCVYNMPVLGYVN</sequence>
<gene>
    <name evidence="2" type="ORF">F444_15438</name>
</gene>
<reference evidence="2 3" key="1">
    <citation type="submission" date="2013-11" db="EMBL/GenBank/DDBJ databases">
        <title>The Genome Sequence of Phytophthora parasitica P1976.</title>
        <authorList>
            <consortium name="The Broad Institute Genomics Platform"/>
            <person name="Russ C."/>
            <person name="Tyler B."/>
            <person name="Panabieres F."/>
            <person name="Shan W."/>
            <person name="Tripathy S."/>
            <person name="Grunwald N."/>
            <person name="Machado M."/>
            <person name="Johnson C.S."/>
            <person name="Walker B."/>
            <person name="Young S."/>
            <person name="Zeng Q."/>
            <person name="Gargeya S."/>
            <person name="Fitzgerald M."/>
            <person name="Haas B."/>
            <person name="Abouelleil A."/>
            <person name="Allen A.W."/>
            <person name="Alvarado L."/>
            <person name="Arachchi H.M."/>
            <person name="Berlin A.M."/>
            <person name="Chapman S.B."/>
            <person name="Gainer-Dewar J."/>
            <person name="Goldberg J."/>
            <person name="Griggs A."/>
            <person name="Gujja S."/>
            <person name="Hansen M."/>
            <person name="Howarth C."/>
            <person name="Imamovic A."/>
            <person name="Ireland A."/>
            <person name="Larimer J."/>
            <person name="McCowan C."/>
            <person name="Murphy C."/>
            <person name="Pearson M."/>
            <person name="Poon T.W."/>
            <person name="Priest M."/>
            <person name="Roberts A."/>
            <person name="Saif S."/>
            <person name="Shea T."/>
            <person name="Sisk P."/>
            <person name="Sykes S."/>
            <person name="Wortman J."/>
            <person name="Nusbaum C."/>
            <person name="Birren B."/>
        </authorList>
    </citation>
    <scope>NUCLEOTIDE SEQUENCE [LARGE SCALE GENOMIC DNA]</scope>
    <source>
        <strain evidence="2 3">P1976</strain>
    </source>
</reference>
<proteinExistence type="predicted"/>
<evidence type="ECO:0000256" key="1">
    <source>
        <dbReference type="SAM" id="Phobius"/>
    </source>
</evidence>